<dbReference type="AlphaFoldDB" id="A0A212F9P2"/>
<sequence>MYSNDFRPYYILIKKEEEKGDKFARINMEVKHRLEPEYINPFTKKSVHTQTYPTKLVPAAPRRACCYYCSCGTFSWWSRMVLIAGAQAVW</sequence>
<dbReference type="KEGG" id="dpl:KGM_203919"/>
<name>A0A212F9P2_DANPL</name>
<comment type="caution">
    <text evidence="1">The sequence shown here is derived from an EMBL/GenBank/DDBJ whole genome shotgun (WGS) entry which is preliminary data.</text>
</comment>
<evidence type="ECO:0000313" key="2">
    <source>
        <dbReference type="Proteomes" id="UP000007151"/>
    </source>
</evidence>
<protein>
    <submittedName>
        <fullName evidence="1">Uncharacterized protein</fullName>
    </submittedName>
</protein>
<gene>
    <name evidence="1" type="ORF">KGM_203919</name>
</gene>
<keyword evidence="2" id="KW-1185">Reference proteome</keyword>
<dbReference type="EMBL" id="AGBW02009564">
    <property type="protein sequence ID" value="OWR50448.1"/>
    <property type="molecule type" value="Genomic_DNA"/>
</dbReference>
<dbReference type="eggNOG" id="ENOG502TBXJ">
    <property type="taxonomic scope" value="Eukaryota"/>
</dbReference>
<accession>A0A212F9P2</accession>
<dbReference type="Proteomes" id="UP000007151">
    <property type="component" value="Unassembled WGS sequence"/>
</dbReference>
<reference evidence="1 2" key="1">
    <citation type="journal article" date="2011" name="Cell">
        <title>The monarch butterfly genome yields insights into long-distance migration.</title>
        <authorList>
            <person name="Zhan S."/>
            <person name="Merlin C."/>
            <person name="Boore J.L."/>
            <person name="Reppert S.M."/>
        </authorList>
    </citation>
    <scope>NUCLEOTIDE SEQUENCE [LARGE SCALE GENOMIC DNA]</scope>
    <source>
        <strain evidence="1">F-2</strain>
    </source>
</reference>
<evidence type="ECO:0000313" key="1">
    <source>
        <dbReference type="EMBL" id="OWR50448.1"/>
    </source>
</evidence>
<dbReference type="InParanoid" id="A0A212F9P2"/>
<proteinExistence type="predicted"/>
<organism evidence="1 2">
    <name type="scientific">Danaus plexippus plexippus</name>
    <dbReference type="NCBI Taxonomy" id="278856"/>
    <lineage>
        <taxon>Eukaryota</taxon>
        <taxon>Metazoa</taxon>
        <taxon>Ecdysozoa</taxon>
        <taxon>Arthropoda</taxon>
        <taxon>Hexapoda</taxon>
        <taxon>Insecta</taxon>
        <taxon>Pterygota</taxon>
        <taxon>Neoptera</taxon>
        <taxon>Endopterygota</taxon>
        <taxon>Lepidoptera</taxon>
        <taxon>Glossata</taxon>
        <taxon>Ditrysia</taxon>
        <taxon>Papilionoidea</taxon>
        <taxon>Nymphalidae</taxon>
        <taxon>Danainae</taxon>
        <taxon>Danaini</taxon>
        <taxon>Danaina</taxon>
        <taxon>Danaus</taxon>
        <taxon>Danaus</taxon>
    </lineage>
</organism>